<comment type="caution">
    <text evidence="2">The sequence shown here is derived from an EMBL/GenBank/DDBJ whole genome shotgun (WGS) entry which is preliminary data.</text>
</comment>
<sequence length="195" mass="20259">MTTPTAVVPDRASERASGRTRVVPLTSAAALAGAVVAVLLAVLGVVATRADLVLLALPLAVASAWAWVSRPPATPDGAPTTGLLVRVAPDPGARLVRYRIGVDGTGGTDAVHVRVSVLGTRPHDLVVIPDRAADLTGEVPILHSGPQLLLRLQHRLLGQDAAWFTAPVRELDVEQVVTPGPCPSRPCRSRTGSRA</sequence>
<organism evidence="2 3">
    <name type="scientific">Luteimicrobium album</name>
    <dbReference type="NCBI Taxonomy" id="1054550"/>
    <lineage>
        <taxon>Bacteria</taxon>
        <taxon>Bacillati</taxon>
        <taxon>Actinomycetota</taxon>
        <taxon>Actinomycetes</taxon>
        <taxon>Micrococcales</taxon>
        <taxon>Luteimicrobium</taxon>
    </lineage>
</organism>
<reference evidence="3" key="1">
    <citation type="journal article" date="2019" name="Int. J. Syst. Evol. Microbiol.">
        <title>The Global Catalogue of Microorganisms (GCM) 10K type strain sequencing project: providing services to taxonomists for standard genome sequencing and annotation.</title>
        <authorList>
            <consortium name="The Broad Institute Genomics Platform"/>
            <consortium name="The Broad Institute Genome Sequencing Center for Infectious Disease"/>
            <person name="Wu L."/>
            <person name="Ma J."/>
        </authorList>
    </citation>
    <scope>NUCLEOTIDE SEQUENCE [LARGE SCALE GENOMIC DNA]</scope>
    <source>
        <strain evidence="3">NBRC 106348</strain>
    </source>
</reference>
<protein>
    <recommendedName>
        <fullName evidence="4">Integral membrane protein</fullName>
    </recommendedName>
</protein>
<evidence type="ECO:0008006" key="4">
    <source>
        <dbReference type="Google" id="ProtNLM"/>
    </source>
</evidence>
<accession>A0ABQ6I3T7</accession>
<proteinExistence type="predicted"/>
<dbReference type="EMBL" id="BSUK01000001">
    <property type="protein sequence ID" value="GMA25450.1"/>
    <property type="molecule type" value="Genomic_DNA"/>
</dbReference>
<feature type="transmembrane region" description="Helical" evidence="1">
    <location>
        <begin position="22"/>
        <end position="46"/>
    </location>
</feature>
<evidence type="ECO:0000313" key="3">
    <source>
        <dbReference type="Proteomes" id="UP001157091"/>
    </source>
</evidence>
<gene>
    <name evidence="2" type="ORF">GCM10025864_32090</name>
</gene>
<evidence type="ECO:0000313" key="2">
    <source>
        <dbReference type="EMBL" id="GMA25450.1"/>
    </source>
</evidence>
<keyword evidence="3" id="KW-1185">Reference proteome</keyword>
<keyword evidence="1" id="KW-0472">Membrane</keyword>
<keyword evidence="1" id="KW-1133">Transmembrane helix</keyword>
<keyword evidence="1" id="KW-0812">Transmembrane</keyword>
<name>A0ABQ6I3T7_9MICO</name>
<dbReference type="RefSeq" id="WP_284294044.1">
    <property type="nucleotide sequence ID" value="NZ_BSUK01000001.1"/>
</dbReference>
<dbReference type="Proteomes" id="UP001157091">
    <property type="component" value="Unassembled WGS sequence"/>
</dbReference>
<evidence type="ECO:0000256" key="1">
    <source>
        <dbReference type="SAM" id="Phobius"/>
    </source>
</evidence>
<feature type="transmembrane region" description="Helical" evidence="1">
    <location>
        <begin position="52"/>
        <end position="68"/>
    </location>
</feature>